<dbReference type="Pfam" id="PF00293">
    <property type="entry name" value="NUDIX"/>
    <property type="match status" value="1"/>
</dbReference>
<accession>A0A0G0M2G5</accession>
<evidence type="ECO:0000313" key="4">
    <source>
        <dbReference type="Proteomes" id="UP000034325"/>
    </source>
</evidence>
<dbReference type="GO" id="GO:0016787">
    <property type="term" value="F:hydrolase activity"/>
    <property type="evidence" value="ECO:0007669"/>
    <property type="project" value="UniProtKB-KW"/>
</dbReference>
<feature type="domain" description="Nudix hydrolase" evidence="2">
    <location>
        <begin position="33"/>
        <end position="161"/>
    </location>
</feature>
<evidence type="ECO:0000259" key="2">
    <source>
        <dbReference type="PROSITE" id="PS51462"/>
    </source>
</evidence>
<dbReference type="PANTHER" id="PTHR43736">
    <property type="entry name" value="ADP-RIBOSE PYROPHOSPHATASE"/>
    <property type="match status" value="1"/>
</dbReference>
<dbReference type="PROSITE" id="PS00893">
    <property type="entry name" value="NUDIX_BOX"/>
    <property type="match status" value="1"/>
</dbReference>
<evidence type="ECO:0000313" key="3">
    <source>
        <dbReference type="EMBL" id="KKQ98383.1"/>
    </source>
</evidence>
<organism evidence="3 4">
    <name type="scientific">Candidatus Woesebacteria bacterium GW2011_GWA1_39_12</name>
    <dbReference type="NCBI Taxonomy" id="1618549"/>
    <lineage>
        <taxon>Bacteria</taxon>
        <taxon>Candidatus Woeseibacteriota</taxon>
    </lineage>
</organism>
<dbReference type="InterPro" id="IPR015797">
    <property type="entry name" value="NUDIX_hydrolase-like_dom_sf"/>
</dbReference>
<dbReference type="Gene3D" id="3.90.79.10">
    <property type="entry name" value="Nucleoside Triphosphate Pyrophosphohydrolase"/>
    <property type="match status" value="1"/>
</dbReference>
<proteinExistence type="predicted"/>
<dbReference type="SUPFAM" id="SSF55811">
    <property type="entry name" value="Nudix"/>
    <property type="match status" value="1"/>
</dbReference>
<dbReference type="AlphaFoldDB" id="A0A0G0M2G5"/>
<dbReference type="EMBL" id="LBWA01000003">
    <property type="protein sequence ID" value="KKQ98383.1"/>
    <property type="molecule type" value="Genomic_DNA"/>
</dbReference>
<dbReference type="InterPro" id="IPR020084">
    <property type="entry name" value="NUDIX_hydrolase_CS"/>
</dbReference>
<comment type="caution">
    <text evidence="3">The sequence shown here is derived from an EMBL/GenBank/DDBJ whole genome shotgun (WGS) entry which is preliminary data.</text>
</comment>
<sequence>MKNYKFCPYCGNPSKKQKEFFKCTKCGKKVFMNSHPTASAFIVENGKYIISKRAIEPKKGTYDVIGGFLNNGEHPEAGIIREFKEETGLTIKIIDLLGVYMDKYEYQGDLVSTLNFCYIAEIVKGKAKPQDDVASLYWFQISNTPENLAFTWIKKALKDLRGWYQKNN</sequence>
<evidence type="ECO:0000256" key="1">
    <source>
        <dbReference type="ARBA" id="ARBA00022801"/>
    </source>
</evidence>
<keyword evidence="1" id="KW-0378">Hydrolase</keyword>
<dbReference type="PROSITE" id="PS51462">
    <property type="entry name" value="NUDIX"/>
    <property type="match status" value="1"/>
</dbReference>
<protein>
    <submittedName>
        <fullName evidence="3">MutT/NUDIX family protein</fullName>
    </submittedName>
</protein>
<name>A0A0G0M2G5_9BACT</name>
<dbReference type="PANTHER" id="PTHR43736:SF1">
    <property type="entry name" value="DIHYDRONEOPTERIN TRIPHOSPHATE DIPHOSPHATASE"/>
    <property type="match status" value="1"/>
</dbReference>
<dbReference type="Proteomes" id="UP000034325">
    <property type="component" value="Unassembled WGS sequence"/>
</dbReference>
<gene>
    <name evidence="3" type="ORF">UT23_C0003G0010</name>
</gene>
<reference evidence="3 4" key="1">
    <citation type="journal article" date="2015" name="Nature">
        <title>rRNA introns, odd ribosomes, and small enigmatic genomes across a large radiation of phyla.</title>
        <authorList>
            <person name="Brown C.T."/>
            <person name="Hug L.A."/>
            <person name="Thomas B.C."/>
            <person name="Sharon I."/>
            <person name="Castelle C.J."/>
            <person name="Singh A."/>
            <person name="Wilkins M.J."/>
            <person name="Williams K.H."/>
            <person name="Banfield J.F."/>
        </authorList>
    </citation>
    <scope>NUCLEOTIDE SEQUENCE [LARGE SCALE GENOMIC DNA]</scope>
</reference>
<dbReference type="InterPro" id="IPR000086">
    <property type="entry name" value="NUDIX_hydrolase_dom"/>
</dbReference>